<dbReference type="RefSeq" id="WP_160844479.1">
    <property type="nucleotide sequence ID" value="NZ_WVHT01000004.1"/>
</dbReference>
<evidence type="ECO:0000313" key="2">
    <source>
        <dbReference type="Proteomes" id="UP000466586"/>
    </source>
</evidence>
<protein>
    <submittedName>
        <fullName evidence="1">Uncharacterized protein</fullName>
    </submittedName>
</protein>
<dbReference type="Proteomes" id="UP000466586">
    <property type="component" value="Unassembled WGS sequence"/>
</dbReference>
<dbReference type="AlphaFoldDB" id="A0A7K1YB20"/>
<name>A0A7K1YB20_9SPHI</name>
<organism evidence="1 2">
    <name type="scientific">Hufsiella arboris</name>
    <dbReference type="NCBI Taxonomy" id="2695275"/>
    <lineage>
        <taxon>Bacteria</taxon>
        <taxon>Pseudomonadati</taxon>
        <taxon>Bacteroidota</taxon>
        <taxon>Sphingobacteriia</taxon>
        <taxon>Sphingobacteriales</taxon>
        <taxon>Sphingobacteriaceae</taxon>
        <taxon>Hufsiella</taxon>
    </lineage>
</organism>
<proteinExistence type="predicted"/>
<sequence length="121" mass="14297">MDKHYGQIVELVIRKKGYCISELARLTYINRRSVYNWFNQKYLKPEIIYRIGCIIHHDFSAEFPELFTKEDFTVTPKPNAPSNNNDQSVYESSNQITWKDKYIALLEKYNSLLSARIGQDL</sequence>
<reference evidence="1 2" key="1">
    <citation type="submission" date="2019-11" db="EMBL/GenBank/DDBJ databases">
        <title>Pedobacter sp. HMF7647 Genome sequencing and assembly.</title>
        <authorList>
            <person name="Kang H."/>
            <person name="Kim H."/>
            <person name="Joh K."/>
        </authorList>
    </citation>
    <scope>NUCLEOTIDE SEQUENCE [LARGE SCALE GENOMIC DNA]</scope>
    <source>
        <strain evidence="1 2">HMF7647</strain>
    </source>
</reference>
<dbReference type="EMBL" id="WVHT01000004">
    <property type="protein sequence ID" value="MXV51299.1"/>
    <property type="molecule type" value="Genomic_DNA"/>
</dbReference>
<evidence type="ECO:0000313" key="1">
    <source>
        <dbReference type="EMBL" id="MXV51299.1"/>
    </source>
</evidence>
<keyword evidence="2" id="KW-1185">Reference proteome</keyword>
<gene>
    <name evidence="1" type="ORF">GS399_09995</name>
</gene>
<accession>A0A7K1YB20</accession>
<comment type="caution">
    <text evidence="1">The sequence shown here is derived from an EMBL/GenBank/DDBJ whole genome shotgun (WGS) entry which is preliminary data.</text>
</comment>